<name>A0ABT5TV51_9MICO</name>
<dbReference type="InterPro" id="IPR051082">
    <property type="entry name" value="Pentapeptide-BTB/POZ_domain"/>
</dbReference>
<dbReference type="InterPro" id="IPR001646">
    <property type="entry name" value="5peptide_repeat"/>
</dbReference>
<comment type="caution">
    <text evidence="1">The sequence shown here is derived from an EMBL/GenBank/DDBJ whole genome shotgun (WGS) entry which is preliminary data.</text>
</comment>
<dbReference type="Proteomes" id="UP001165561">
    <property type="component" value="Unassembled WGS sequence"/>
</dbReference>
<organism evidence="1 2">
    <name type="scientific">Georgenia halotolerans</name>
    <dbReference type="NCBI Taxonomy" id="3028317"/>
    <lineage>
        <taxon>Bacteria</taxon>
        <taxon>Bacillati</taxon>
        <taxon>Actinomycetota</taxon>
        <taxon>Actinomycetes</taxon>
        <taxon>Micrococcales</taxon>
        <taxon>Bogoriellaceae</taxon>
        <taxon>Georgenia</taxon>
    </lineage>
</organism>
<sequence length="239" mass="24895">MTAGPGDGSDLRADCSRCFGLCCVALPFSASADFAVDKAAGTPCTNLDAAFGCTIHADLRGAGFAGCAAFDCLGAGQKVSQVTYGGVDWRSAPGTAQQMFTVFPVMHRLHELLRYLTDALTLPAARPVHDRLEDARTRVAALTGRTAAELATLDVAPVRDEVNVLLRGASDLARVGTPRRDLRGRDLTGARLGDADLRGADLRGASLVAADLRGVDLDRADLTGADLRAARLDGADLSA</sequence>
<dbReference type="PANTHER" id="PTHR14136">
    <property type="entry name" value="BTB_POZ DOMAIN-CONTAINING PROTEIN KCTD9"/>
    <property type="match status" value="1"/>
</dbReference>
<reference evidence="1" key="1">
    <citation type="submission" date="2023-02" db="EMBL/GenBank/DDBJ databases">
        <title>Georgenia sp.10Sc9-8, isolated from a soil sample collected from the Taklamakan desert.</title>
        <authorList>
            <person name="Liu S."/>
        </authorList>
    </citation>
    <scope>NUCLEOTIDE SEQUENCE</scope>
    <source>
        <strain evidence="1">10Sc9-8</strain>
    </source>
</reference>
<dbReference type="PANTHER" id="PTHR14136:SF17">
    <property type="entry name" value="BTB_POZ DOMAIN-CONTAINING PROTEIN KCTD9"/>
    <property type="match status" value="1"/>
</dbReference>
<protein>
    <submittedName>
        <fullName evidence="1">Pentapeptide repeat-containing protein</fullName>
    </submittedName>
</protein>
<keyword evidence="2" id="KW-1185">Reference proteome</keyword>
<proteinExistence type="predicted"/>
<dbReference type="Gene3D" id="2.160.20.80">
    <property type="entry name" value="E3 ubiquitin-protein ligase SopA"/>
    <property type="match status" value="1"/>
</dbReference>
<accession>A0ABT5TV51</accession>
<dbReference type="EMBL" id="JARACI010000720">
    <property type="protein sequence ID" value="MDD9205936.1"/>
    <property type="molecule type" value="Genomic_DNA"/>
</dbReference>
<dbReference type="SUPFAM" id="SSF141571">
    <property type="entry name" value="Pentapeptide repeat-like"/>
    <property type="match status" value="1"/>
</dbReference>
<gene>
    <name evidence="1" type="ORF">PU560_05560</name>
</gene>
<evidence type="ECO:0000313" key="2">
    <source>
        <dbReference type="Proteomes" id="UP001165561"/>
    </source>
</evidence>
<feature type="non-terminal residue" evidence="1">
    <location>
        <position position="239"/>
    </location>
</feature>
<dbReference type="Pfam" id="PF00805">
    <property type="entry name" value="Pentapeptide"/>
    <property type="match status" value="1"/>
</dbReference>
<evidence type="ECO:0000313" key="1">
    <source>
        <dbReference type="EMBL" id="MDD9205936.1"/>
    </source>
</evidence>